<dbReference type="Proteomes" id="UP000492821">
    <property type="component" value="Unassembled WGS sequence"/>
</dbReference>
<dbReference type="Pfam" id="PF00326">
    <property type="entry name" value="Peptidase_S9"/>
    <property type="match status" value="1"/>
</dbReference>
<dbReference type="InterPro" id="IPR023302">
    <property type="entry name" value="Pept_S9A_N"/>
</dbReference>
<reference evidence="10" key="1">
    <citation type="journal article" date="2013" name="Genetics">
        <title>The draft genome and transcriptome of Panagrellus redivivus are shaped by the harsh demands of a free-living lifestyle.</title>
        <authorList>
            <person name="Srinivasan J."/>
            <person name="Dillman A.R."/>
            <person name="Macchietto M.G."/>
            <person name="Heikkinen L."/>
            <person name="Lakso M."/>
            <person name="Fracchia K.M."/>
            <person name="Antoshechkin I."/>
            <person name="Mortazavi A."/>
            <person name="Wong G."/>
            <person name="Sternberg P.W."/>
        </authorList>
    </citation>
    <scope>NUCLEOTIDE SEQUENCE [LARGE SCALE GENOMIC DNA]</scope>
    <source>
        <strain evidence="10">MT8872</strain>
    </source>
</reference>
<reference evidence="11" key="2">
    <citation type="submission" date="2020-10" db="UniProtKB">
        <authorList>
            <consortium name="WormBaseParasite"/>
        </authorList>
    </citation>
    <scope>IDENTIFICATION</scope>
</reference>
<sequence length="724" mass="81711">MSTDISIDPSAYPLARRDDSIVDDYHGTKVADPYRWMEAPDAPETEAWVTELNKISAPFYEAADIREKLRTKLTALWDFEKFSCTAKHGDYYYYFYNTGLQNQHVLYRQKNYKNDKGTVFFDPNKLAEDGTTALRGTKWTEDGTIWCYGLSEKGSDWMTLRFKTADGEDLKDVITGVKHSGIAWLDDKSGVFYSAYPEHKGAIAGSNVEKDTYHSLYFHKIGTPQSDDVLVADFRQDPNLMVAASVTRDGRYLIANVSKGCDPTNQLLYVDLKAINNQVTGKLELKPFFDKFDAKYEIIEVADDYVLTLTNKDAPNSKLIRTKVGVDNNNPDNWEVVIPEDPKRKLEYVAVAAGDKLIVEYLQDCSSRVYINDYKTGKVLCQIPLELGTFGALAARKDRTEVFFTYDSFLSPTVVYRFDFNNVDLANAQLNIEEVRRVKIKGFDPHKYTAVQHFAKSKDGTKIPMFIIHAKDIKLDGQNATLLNGYGGFNICEVPGFSVSKISWLQDFGGVFVVSNLRGGGEYGEKWHEAGMLHNKQNVFDDFIACAEYLINNKYTSTPKLAIHGGSNGGLLVGAVSQQRPDLFGAALNRVGVLDMLRFHKFTAGSAWLPEYGNPDKKEDFDYIYKYSPLHNLKYPQGGVQWPSTLLMTADHDDRVVPLHTLKYIAQLYYTIHNDGLKTQKNPVLCRVEVKAGHGAGKPTTKVIAELVDMYSFLYRVLGATYYD</sequence>
<evidence type="ECO:0000256" key="4">
    <source>
        <dbReference type="ARBA" id="ARBA00022670"/>
    </source>
</evidence>
<evidence type="ECO:0000313" key="11">
    <source>
        <dbReference type="WBParaSite" id="Pan_g18264.t1"/>
    </source>
</evidence>
<organism evidence="10 11">
    <name type="scientific">Panagrellus redivivus</name>
    <name type="common">Microworm</name>
    <dbReference type="NCBI Taxonomy" id="6233"/>
    <lineage>
        <taxon>Eukaryota</taxon>
        <taxon>Metazoa</taxon>
        <taxon>Ecdysozoa</taxon>
        <taxon>Nematoda</taxon>
        <taxon>Chromadorea</taxon>
        <taxon>Rhabditida</taxon>
        <taxon>Tylenchina</taxon>
        <taxon>Panagrolaimomorpha</taxon>
        <taxon>Panagrolaimoidea</taxon>
        <taxon>Panagrolaimidae</taxon>
        <taxon>Panagrellus</taxon>
    </lineage>
</organism>
<evidence type="ECO:0000256" key="5">
    <source>
        <dbReference type="ARBA" id="ARBA00022801"/>
    </source>
</evidence>
<proteinExistence type="inferred from homology"/>
<evidence type="ECO:0000313" key="10">
    <source>
        <dbReference type="Proteomes" id="UP000492821"/>
    </source>
</evidence>
<evidence type="ECO:0000256" key="7">
    <source>
        <dbReference type="RuleBase" id="RU368024"/>
    </source>
</evidence>
<evidence type="ECO:0000259" key="8">
    <source>
        <dbReference type="Pfam" id="PF00326"/>
    </source>
</evidence>
<keyword evidence="6 7" id="KW-0720">Serine protease</keyword>
<protein>
    <recommendedName>
        <fullName evidence="3 7">Prolyl endopeptidase</fullName>
        <ecNumber evidence="7">3.4.21.-</ecNumber>
    </recommendedName>
</protein>
<dbReference type="FunFam" id="2.130.10.120:FF:000001">
    <property type="entry name" value="Prolyl endopeptidase"/>
    <property type="match status" value="1"/>
</dbReference>
<dbReference type="InterPro" id="IPR002470">
    <property type="entry name" value="Peptidase_S9A"/>
</dbReference>
<keyword evidence="10" id="KW-1185">Reference proteome</keyword>
<dbReference type="PRINTS" id="PR00862">
    <property type="entry name" value="PROLIGOPTASE"/>
</dbReference>
<dbReference type="GO" id="GO:0070012">
    <property type="term" value="F:oligopeptidase activity"/>
    <property type="evidence" value="ECO:0007669"/>
    <property type="project" value="TreeGrafter"/>
</dbReference>
<feature type="domain" description="Peptidase S9A N-terminal" evidence="9">
    <location>
        <begin position="13"/>
        <end position="422"/>
    </location>
</feature>
<comment type="catalytic activity">
    <reaction evidence="1">
        <text>Hydrolysis of Pro-|-Xaa &gt;&gt; Ala-|-Xaa in oligopeptides.</text>
        <dbReference type="EC" id="3.4.21.26"/>
    </reaction>
</comment>
<dbReference type="Pfam" id="PF02897">
    <property type="entry name" value="Peptidase_S9_N"/>
    <property type="match status" value="1"/>
</dbReference>
<dbReference type="PANTHER" id="PTHR42881:SF2">
    <property type="entry name" value="PROLYL ENDOPEPTIDASE"/>
    <property type="match status" value="1"/>
</dbReference>
<dbReference type="GO" id="GO:0004252">
    <property type="term" value="F:serine-type endopeptidase activity"/>
    <property type="evidence" value="ECO:0007669"/>
    <property type="project" value="UniProtKB-UniRule"/>
</dbReference>
<evidence type="ECO:0000256" key="2">
    <source>
        <dbReference type="ARBA" id="ARBA00005228"/>
    </source>
</evidence>
<dbReference type="WBParaSite" id="Pan_g18264.t1">
    <property type="protein sequence ID" value="Pan_g18264.t1"/>
    <property type="gene ID" value="Pan_g18264"/>
</dbReference>
<dbReference type="Gene3D" id="2.130.10.120">
    <property type="entry name" value="Prolyl oligopeptidase, N-terminal domain"/>
    <property type="match status" value="1"/>
</dbReference>
<feature type="domain" description="Peptidase S9 prolyl oligopeptidase catalytic" evidence="8">
    <location>
        <begin position="496"/>
        <end position="720"/>
    </location>
</feature>
<evidence type="ECO:0000256" key="3">
    <source>
        <dbReference type="ARBA" id="ARBA00016310"/>
    </source>
</evidence>
<comment type="similarity">
    <text evidence="2 7">Belongs to the peptidase S9A family.</text>
</comment>
<dbReference type="FunFam" id="3.40.50.1820:FF:000005">
    <property type="entry name" value="Prolyl endopeptidase"/>
    <property type="match status" value="1"/>
</dbReference>
<dbReference type="Gene3D" id="3.40.50.1820">
    <property type="entry name" value="alpha/beta hydrolase"/>
    <property type="match status" value="1"/>
</dbReference>
<dbReference type="AlphaFoldDB" id="A0A7E4V9V2"/>
<keyword evidence="5 7" id="KW-0378">Hydrolase</keyword>
<accession>A0A7E4V9V2</accession>
<keyword evidence="4 7" id="KW-0645">Protease</keyword>
<dbReference type="InterPro" id="IPR051167">
    <property type="entry name" value="Prolyl_oligopep/macrocyclase"/>
</dbReference>
<dbReference type="InterPro" id="IPR001375">
    <property type="entry name" value="Peptidase_S9_cat"/>
</dbReference>
<evidence type="ECO:0000259" key="9">
    <source>
        <dbReference type="Pfam" id="PF02897"/>
    </source>
</evidence>
<dbReference type="SUPFAM" id="SSF50993">
    <property type="entry name" value="Peptidase/esterase 'gauge' domain"/>
    <property type="match status" value="1"/>
</dbReference>
<dbReference type="GO" id="GO:0005829">
    <property type="term" value="C:cytosol"/>
    <property type="evidence" value="ECO:0007669"/>
    <property type="project" value="TreeGrafter"/>
</dbReference>
<name>A0A7E4V9V2_PANRE</name>
<dbReference type="SUPFAM" id="SSF53474">
    <property type="entry name" value="alpha/beta-Hydrolases"/>
    <property type="match status" value="1"/>
</dbReference>
<dbReference type="InterPro" id="IPR029058">
    <property type="entry name" value="AB_hydrolase_fold"/>
</dbReference>
<dbReference type="PANTHER" id="PTHR42881">
    <property type="entry name" value="PROLYL ENDOPEPTIDASE"/>
    <property type="match status" value="1"/>
</dbReference>
<dbReference type="EC" id="3.4.21.-" evidence="7"/>
<evidence type="ECO:0000256" key="6">
    <source>
        <dbReference type="ARBA" id="ARBA00022825"/>
    </source>
</evidence>
<dbReference type="GO" id="GO:0006508">
    <property type="term" value="P:proteolysis"/>
    <property type="evidence" value="ECO:0007669"/>
    <property type="project" value="UniProtKB-KW"/>
</dbReference>
<evidence type="ECO:0000256" key="1">
    <source>
        <dbReference type="ARBA" id="ARBA00001070"/>
    </source>
</evidence>